<name>A0A9Q0ELC6_9TELE</name>
<proteinExistence type="predicted"/>
<sequence>MPVDNEEKTVEVLGLPEGLDAELLKLYFSNERRSGGGPLVSAEKSGDRALLVFEEAEGKRRSSPFF</sequence>
<organism evidence="1 2">
    <name type="scientific">Muraenolepis orangiensis</name>
    <name type="common">Patagonian moray cod</name>
    <dbReference type="NCBI Taxonomy" id="630683"/>
    <lineage>
        <taxon>Eukaryota</taxon>
        <taxon>Metazoa</taxon>
        <taxon>Chordata</taxon>
        <taxon>Craniata</taxon>
        <taxon>Vertebrata</taxon>
        <taxon>Euteleostomi</taxon>
        <taxon>Actinopterygii</taxon>
        <taxon>Neopterygii</taxon>
        <taxon>Teleostei</taxon>
        <taxon>Neoteleostei</taxon>
        <taxon>Acanthomorphata</taxon>
        <taxon>Zeiogadaria</taxon>
        <taxon>Gadariae</taxon>
        <taxon>Gadiformes</taxon>
        <taxon>Muraenolepidoidei</taxon>
        <taxon>Muraenolepididae</taxon>
        <taxon>Muraenolepis</taxon>
    </lineage>
</organism>
<dbReference type="Proteomes" id="UP001148018">
    <property type="component" value="Unassembled WGS sequence"/>
</dbReference>
<dbReference type="InterPro" id="IPR012677">
    <property type="entry name" value="Nucleotide-bd_a/b_plait_sf"/>
</dbReference>
<comment type="caution">
    <text evidence="1">The sequence shown here is derived from an EMBL/GenBank/DDBJ whole genome shotgun (WGS) entry which is preliminary data.</text>
</comment>
<dbReference type="AlphaFoldDB" id="A0A9Q0ELC6"/>
<protein>
    <submittedName>
        <fullName evidence="1">Uncharacterized protein</fullName>
    </submittedName>
</protein>
<evidence type="ECO:0000313" key="1">
    <source>
        <dbReference type="EMBL" id="KAJ3609480.1"/>
    </source>
</evidence>
<gene>
    <name evidence="1" type="ORF">NHX12_024001</name>
</gene>
<reference evidence="1" key="1">
    <citation type="submission" date="2022-07" db="EMBL/GenBank/DDBJ databases">
        <title>Chromosome-level genome of Muraenolepis orangiensis.</title>
        <authorList>
            <person name="Kim J."/>
        </authorList>
    </citation>
    <scope>NUCLEOTIDE SEQUENCE</scope>
    <source>
        <strain evidence="1">KU_S4_2022</strain>
        <tissue evidence="1">Muscle</tissue>
    </source>
</reference>
<evidence type="ECO:0000313" key="2">
    <source>
        <dbReference type="Proteomes" id="UP001148018"/>
    </source>
</evidence>
<dbReference type="EMBL" id="JANIIK010000039">
    <property type="protein sequence ID" value="KAJ3609480.1"/>
    <property type="molecule type" value="Genomic_DNA"/>
</dbReference>
<dbReference type="OrthoDB" id="6133115at2759"/>
<keyword evidence="2" id="KW-1185">Reference proteome</keyword>
<dbReference type="Gene3D" id="3.30.70.330">
    <property type="match status" value="1"/>
</dbReference>
<accession>A0A9Q0ELC6</accession>